<evidence type="ECO:0000256" key="5">
    <source>
        <dbReference type="ARBA" id="ARBA00023136"/>
    </source>
</evidence>
<dbReference type="Gene3D" id="3.40.50.1110">
    <property type="entry name" value="SGNH hydrolase"/>
    <property type="match status" value="1"/>
</dbReference>
<organism evidence="9 10">
    <name type="scientific">Gordonia jinghuaiqii</name>
    <dbReference type="NCBI Taxonomy" id="2758710"/>
    <lineage>
        <taxon>Bacteria</taxon>
        <taxon>Bacillati</taxon>
        <taxon>Actinomycetota</taxon>
        <taxon>Actinomycetes</taxon>
        <taxon>Mycobacteriales</taxon>
        <taxon>Gordoniaceae</taxon>
        <taxon>Gordonia</taxon>
    </lineage>
</organism>
<evidence type="ECO:0000256" key="3">
    <source>
        <dbReference type="ARBA" id="ARBA00022692"/>
    </source>
</evidence>
<dbReference type="CDD" id="cd00229">
    <property type="entry name" value="SGNH_hydrolase"/>
    <property type="match status" value="1"/>
</dbReference>
<dbReference type="InterPro" id="IPR013830">
    <property type="entry name" value="SGNH_hydro"/>
</dbReference>
<feature type="transmembrane region" description="Helical" evidence="7">
    <location>
        <begin position="294"/>
        <end position="317"/>
    </location>
</feature>
<keyword evidence="3 7" id="KW-0812">Transmembrane</keyword>
<evidence type="ECO:0000256" key="7">
    <source>
        <dbReference type="SAM" id="Phobius"/>
    </source>
</evidence>
<feature type="transmembrane region" description="Helical" evidence="7">
    <location>
        <begin position="382"/>
        <end position="400"/>
    </location>
</feature>
<gene>
    <name evidence="9" type="ORF">H1R19_05435</name>
</gene>
<dbReference type="AlphaFoldDB" id="A0A7D7RRR8"/>
<evidence type="ECO:0000256" key="4">
    <source>
        <dbReference type="ARBA" id="ARBA00022989"/>
    </source>
</evidence>
<keyword evidence="5 7" id="KW-0472">Membrane</keyword>
<evidence type="ECO:0000259" key="8">
    <source>
        <dbReference type="Pfam" id="PF13472"/>
    </source>
</evidence>
<dbReference type="RefSeq" id="WP_219850775.1">
    <property type="nucleotide sequence ID" value="NZ_CP059491.1"/>
</dbReference>
<keyword evidence="4 7" id="KW-1133">Transmembrane helix</keyword>
<dbReference type="PANTHER" id="PTHR30250:SF11">
    <property type="entry name" value="O-ANTIGEN TRANSPORTER-RELATED"/>
    <property type="match status" value="1"/>
</dbReference>
<feature type="transmembrane region" description="Helical" evidence="7">
    <location>
        <begin position="444"/>
        <end position="463"/>
    </location>
</feature>
<protein>
    <recommendedName>
        <fullName evidence="8">SGNH hydrolase-type esterase domain-containing protein</fullName>
    </recommendedName>
</protein>
<comment type="subcellular location">
    <subcellularLocation>
        <location evidence="1">Cell membrane</location>
        <topology evidence="1">Multi-pass membrane protein</topology>
    </subcellularLocation>
</comment>
<dbReference type="InterPro" id="IPR036514">
    <property type="entry name" value="SGNH_hydro_sf"/>
</dbReference>
<dbReference type="SUPFAM" id="SSF52266">
    <property type="entry name" value="SGNH hydrolase"/>
    <property type="match status" value="1"/>
</dbReference>
<keyword evidence="10" id="KW-1185">Reference proteome</keyword>
<sequence>MSSTVEQRRDSTRSGLAGDAARRILARVASSAMLGIFLLLLARQLTVDSFGQYILAYTVGMVIGLAAGFGAPVQVMRVSAAGGSAAAARLYVVHSVSVSAVFLIAAGGLLYWEPPAIVVAGGVFAYSDTVGNFAQNFLAGIRAHTAASCLVVAQRALPLIAWGALVADGRGIDASSLICIFGVTAAVALLVPAVSAGLRVLHHAITAFDDRSERPTAPFWALSVSGVLSQLQVSALALFAPPLTVGYFAMATRVTGPLTLLSAAMSTVVVPELSDNVDDGSTFSRIYRRYRNGIIAYCVLVVLAAWPISWVILQIIGTKYAPAQPMLVGMIVAAGISSISQAISAKYIAVGRPNIVTTAIVAGGSATLALLALAGHLDRLDIIWLIPIAGQLLVLATMLSDSRTRGTVTRSYPTPPALTPTALPPSDPTPPNRQHAIRKHGEKVLLLLAVVAVAVTVVLTLGGHRERDQPAVAAETAAVVPTATGSDAPVVNTAGESVTILVVGDSFTEGTAYGGKGSSNWTRIAQSRLSGERLNACPVLLRVSGRGGAGYLTAGVRHTTFVSEAERLLTRDVSAIVVVGSGNDLSHPLRQYRTAVNGTIRAIKKARPRIPVVIVGLSWIHDQPVAGEYRDANAVLAGAAKRNGATFVDPITAGWYSASHDHSIVGSDLRHPTDEGHAIIADRMTPILENLGRQGTCE</sequence>
<keyword evidence="2" id="KW-1003">Cell membrane</keyword>
<proteinExistence type="predicted"/>
<dbReference type="Proteomes" id="UP000515663">
    <property type="component" value="Chromosome"/>
</dbReference>
<feature type="transmembrane region" description="Helical" evidence="7">
    <location>
        <begin position="24"/>
        <end position="42"/>
    </location>
</feature>
<evidence type="ECO:0000313" key="10">
    <source>
        <dbReference type="Proteomes" id="UP000515663"/>
    </source>
</evidence>
<evidence type="ECO:0000313" key="9">
    <source>
        <dbReference type="EMBL" id="QMT02593.1"/>
    </source>
</evidence>
<feature type="compositionally biased region" description="Pro residues" evidence="6">
    <location>
        <begin position="413"/>
        <end position="431"/>
    </location>
</feature>
<feature type="transmembrane region" description="Helical" evidence="7">
    <location>
        <begin position="88"/>
        <end position="112"/>
    </location>
</feature>
<evidence type="ECO:0000256" key="1">
    <source>
        <dbReference type="ARBA" id="ARBA00004651"/>
    </source>
</evidence>
<dbReference type="KEGG" id="gji:H1R19_05435"/>
<feature type="transmembrane region" description="Helical" evidence="7">
    <location>
        <begin position="323"/>
        <end position="343"/>
    </location>
</feature>
<feature type="transmembrane region" description="Helical" evidence="7">
    <location>
        <begin position="54"/>
        <end position="76"/>
    </location>
</feature>
<feature type="transmembrane region" description="Helical" evidence="7">
    <location>
        <begin position="219"/>
        <end position="240"/>
    </location>
</feature>
<dbReference type="Pfam" id="PF13472">
    <property type="entry name" value="Lipase_GDSL_2"/>
    <property type="match status" value="1"/>
</dbReference>
<feature type="transmembrane region" description="Helical" evidence="7">
    <location>
        <begin position="174"/>
        <end position="198"/>
    </location>
</feature>
<dbReference type="PANTHER" id="PTHR30250">
    <property type="entry name" value="PST FAMILY PREDICTED COLANIC ACID TRANSPORTER"/>
    <property type="match status" value="1"/>
</dbReference>
<name>A0A7D7RRR8_9ACTN</name>
<feature type="domain" description="SGNH hydrolase-type esterase" evidence="8">
    <location>
        <begin position="502"/>
        <end position="679"/>
    </location>
</feature>
<dbReference type="GO" id="GO:0005886">
    <property type="term" value="C:plasma membrane"/>
    <property type="evidence" value="ECO:0007669"/>
    <property type="project" value="UniProtKB-SubCell"/>
</dbReference>
<feature type="transmembrane region" description="Helical" evidence="7">
    <location>
        <begin position="246"/>
        <end position="273"/>
    </location>
</feature>
<accession>A0A7D7RRR8</accession>
<evidence type="ECO:0000256" key="2">
    <source>
        <dbReference type="ARBA" id="ARBA00022475"/>
    </source>
</evidence>
<evidence type="ECO:0000256" key="6">
    <source>
        <dbReference type="SAM" id="MobiDB-lite"/>
    </source>
</evidence>
<dbReference type="InterPro" id="IPR050833">
    <property type="entry name" value="Poly_Biosynth_Transport"/>
</dbReference>
<feature type="region of interest" description="Disordered" evidence="6">
    <location>
        <begin position="406"/>
        <end position="435"/>
    </location>
</feature>
<feature type="transmembrane region" description="Helical" evidence="7">
    <location>
        <begin position="355"/>
        <end position="376"/>
    </location>
</feature>
<dbReference type="EMBL" id="CP059491">
    <property type="protein sequence ID" value="QMT02593.1"/>
    <property type="molecule type" value="Genomic_DNA"/>
</dbReference>
<reference evidence="10" key="1">
    <citation type="submission" date="2020-07" db="EMBL/GenBank/DDBJ databases">
        <title>novel species isolated from the respiratory tract of Marmot.</title>
        <authorList>
            <person name="Zhang G."/>
        </authorList>
    </citation>
    <scope>NUCLEOTIDE SEQUENCE [LARGE SCALE GENOMIC DNA]</scope>
    <source>
        <strain evidence="10">686</strain>
    </source>
</reference>